<protein>
    <recommendedName>
        <fullName evidence="3">Secretion system C-terminal sorting domain-containing protein</fullName>
    </recommendedName>
</protein>
<evidence type="ECO:0000313" key="5">
    <source>
        <dbReference type="Proteomes" id="UP001269081"/>
    </source>
</evidence>
<feature type="signal peptide" evidence="2">
    <location>
        <begin position="1"/>
        <end position="20"/>
    </location>
</feature>
<dbReference type="Pfam" id="PF18962">
    <property type="entry name" value="Por_Secre_tail"/>
    <property type="match status" value="1"/>
</dbReference>
<proteinExistence type="predicted"/>
<feature type="chain" id="PRO_5045842945" description="Secretion system C-terminal sorting domain-containing protein" evidence="2">
    <location>
        <begin position="21"/>
        <end position="279"/>
    </location>
</feature>
<feature type="domain" description="Secretion system C-terminal sorting" evidence="3">
    <location>
        <begin position="205"/>
        <end position="274"/>
    </location>
</feature>
<evidence type="ECO:0000259" key="3">
    <source>
        <dbReference type="Pfam" id="PF18962"/>
    </source>
</evidence>
<dbReference type="Proteomes" id="UP001269081">
    <property type="component" value="Unassembled WGS sequence"/>
</dbReference>
<reference evidence="4 5" key="1">
    <citation type="submission" date="2023-07" db="EMBL/GenBank/DDBJ databases">
        <title>Sorghum-associated microbial communities from plants grown in Nebraska, USA.</title>
        <authorList>
            <person name="Schachtman D."/>
        </authorList>
    </citation>
    <scope>NUCLEOTIDE SEQUENCE [LARGE SCALE GENOMIC DNA]</scope>
    <source>
        <strain evidence="4 5">4129</strain>
    </source>
</reference>
<organism evidence="4 5">
    <name type="scientific">Flavobacterium piscis</name>
    <dbReference type="NCBI Taxonomy" id="1114874"/>
    <lineage>
        <taxon>Bacteria</taxon>
        <taxon>Pseudomonadati</taxon>
        <taxon>Bacteroidota</taxon>
        <taxon>Flavobacteriia</taxon>
        <taxon>Flavobacteriales</taxon>
        <taxon>Flavobacteriaceae</taxon>
        <taxon>Flavobacterium</taxon>
    </lineage>
</organism>
<dbReference type="RefSeq" id="WP_310281999.1">
    <property type="nucleotide sequence ID" value="NZ_JAVDWQ010000008.1"/>
</dbReference>
<evidence type="ECO:0000256" key="2">
    <source>
        <dbReference type="SAM" id="SignalP"/>
    </source>
</evidence>
<dbReference type="EMBL" id="JAVDWQ010000008">
    <property type="protein sequence ID" value="MDR7210699.1"/>
    <property type="molecule type" value="Genomic_DNA"/>
</dbReference>
<sequence length="279" mass="30337">MKKITLLFLALTGMLNVANAQMLFDFDTVNANQVFKGGWNDTWPDTAFEKVANPDISGINTSANVGKFTANGGANAQLSSEDVGSAVLPNFDFVTNPYFTMKVWVNKPVVVSIEFKNNGYYPQFTTKTQSVTTINQWVTVEFNCSDIQYGAPGNFWGYYNIVGVSFDKDLTGGTVANDVYYFDDMKLSAAATLSTKDFTANSVQVYPNPFASEFKVDAANSEGPLQVSVFDVLGRKVESTKSASSSQLSMGSSLKSGVYIVKVEGANAKDSKSFKIIKK</sequence>
<evidence type="ECO:0000313" key="4">
    <source>
        <dbReference type="EMBL" id="MDR7210699.1"/>
    </source>
</evidence>
<accession>A0ABU1Y8Z7</accession>
<keyword evidence="1 2" id="KW-0732">Signal</keyword>
<evidence type="ECO:0000256" key="1">
    <source>
        <dbReference type="ARBA" id="ARBA00022729"/>
    </source>
</evidence>
<name>A0ABU1Y8Z7_9FLAO</name>
<dbReference type="NCBIfam" id="TIGR04183">
    <property type="entry name" value="Por_Secre_tail"/>
    <property type="match status" value="1"/>
</dbReference>
<gene>
    <name evidence="4" type="ORF">J2W48_002649</name>
</gene>
<keyword evidence="5" id="KW-1185">Reference proteome</keyword>
<dbReference type="InterPro" id="IPR026444">
    <property type="entry name" value="Secre_tail"/>
</dbReference>
<comment type="caution">
    <text evidence="4">The sequence shown here is derived from an EMBL/GenBank/DDBJ whole genome shotgun (WGS) entry which is preliminary data.</text>
</comment>